<dbReference type="Proteomes" id="UP000488956">
    <property type="component" value="Unassembled WGS sequence"/>
</dbReference>
<dbReference type="AlphaFoldDB" id="A0A6G0KZV9"/>
<dbReference type="EMBL" id="QXFX01000811">
    <property type="protein sequence ID" value="KAE9103635.1"/>
    <property type="molecule type" value="Genomic_DNA"/>
</dbReference>
<organism evidence="1 2">
    <name type="scientific">Phytophthora fragariae</name>
    <dbReference type="NCBI Taxonomy" id="53985"/>
    <lineage>
        <taxon>Eukaryota</taxon>
        <taxon>Sar</taxon>
        <taxon>Stramenopiles</taxon>
        <taxon>Oomycota</taxon>
        <taxon>Peronosporomycetes</taxon>
        <taxon>Peronosporales</taxon>
        <taxon>Peronosporaceae</taxon>
        <taxon>Phytophthora</taxon>
    </lineage>
</organism>
<accession>A0A6G0KZV9</accession>
<evidence type="ECO:0000313" key="1">
    <source>
        <dbReference type="EMBL" id="KAE9103635.1"/>
    </source>
</evidence>
<reference evidence="1 2" key="1">
    <citation type="submission" date="2018-09" db="EMBL/GenBank/DDBJ databases">
        <title>Genomic investigation of the strawberry pathogen Phytophthora fragariae indicates pathogenicity is determined by transcriptional variation in three key races.</title>
        <authorList>
            <person name="Adams T.M."/>
            <person name="Armitage A.D."/>
            <person name="Sobczyk M.K."/>
            <person name="Bates H.J."/>
            <person name="Dunwell J.M."/>
            <person name="Nellist C.F."/>
            <person name="Harrison R.J."/>
        </authorList>
    </citation>
    <scope>NUCLEOTIDE SEQUENCE [LARGE SCALE GENOMIC DNA]</scope>
    <source>
        <strain evidence="1 2">ONT-3</strain>
    </source>
</reference>
<sequence>MVWETATTTDERRKIVSKLMPFLRAQTILTNDKFAEIGMRVRPVRSWQTVKRIHDRYLRGELWGHWRLSVVPEHEPIRVNRVLQDLRATNPNISLRECARRLGINWSTFRGINAKVLSPFELPCIKQLLVAKECGFDVKVYVQRSKYTTQHQKMFIVDILVTTASANPSMNGLTKSFENLTLHFIAEEVDQATQQFSRDLEEDFFEVDQVWLRAEEQQVSSSRQLAAAMASEGPTAEELEALDFQPETDDIISEEVTAIEEFLMEEIATVQELIAEADAPIENHTNEERSV</sequence>
<gene>
    <name evidence="1" type="ORF">PF010_g13665</name>
</gene>
<comment type="caution">
    <text evidence="1">The sequence shown here is derived from an EMBL/GenBank/DDBJ whole genome shotgun (WGS) entry which is preliminary data.</text>
</comment>
<protein>
    <submittedName>
        <fullName evidence="1">Uncharacterized protein</fullName>
    </submittedName>
</protein>
<name>A0A6G0KZV9_9STRA</name>
<evidence type="ECO:0000313" key="2">
    <source>
        <dbReference type="Proteomes" id="UP000488956"/>
    </source>
</evidence>
<dbReference type="Gene3D" id="3.30.870.10">
    <property type="entry name" value="Endonuclease Chain A"/>
    <property type="match status" value="1"/>
</dbReference>
<proteinExistence type="predicted"/>